<feature type="domain" description="Phage MuF C-terminal" evidence="5">
    <location>
        <begin position="1752"/>
        <end position="1844"/>
    </location>
</feature>
<feature type="domain" description="Large polyvalent protein associated" evidence="6">
    <location>
        <begin position="2477"/>
        <end position="2652"/>
    </location>
</feature>
<feature type="compositionally biased region" description="Polar residues" evidence="2">
    <location>
        <begin position="1864"/>
        <end position="1895"/>
    </location>
</feature>
<dbReference type="InterPro" id="IPR040561">
    <property type="entry name" value="LPD38"/>
</dbReference>
<feature type="compositionally biased region" description="Basic and acidic residues" evidence="2">
    <location>
        <begin position="1153"/>
        <end position="1165"/>
    </location>
</feature>
<evidence type="ECO:0000259" key="6">
    <source>
        <dbReference type="Pfam" id="PF18857"/>
    </source>
</evidence>
<feature type="domain" description="Large polyvalent protein-associated" evidence="4">
    <location>
        <begin position="1041"/>
        <end position="1182"/>
    </location>
</feature>
<organism evidence="7 8">
    <name type="scientific">Brenneria corticis</name>
    <dbReference type="NCBI Taxonomy" id="2173106"/>
    <lineage>
        <taxon>Bacteria</taxon>
        <taxon>Pseudomonadati</taxon>
        <taxon>Pseudomonadota</taxon>
        <taxon>Gammaproteobacteria</taxon>
        <taxon>Enterobacterales</taxon>
        <taxon>Pectobacteriaceae</taxon>
        <taxon>Brenneria</taxon>
    </lineage>
</organism>
<evidence type="ECO:0000256" key="2">
    <source>
        <dbReference type="SAM" id="MobiDB-lite"/>
    </source>
</evidence>
<dbReference type="Proteomes" id="UP000296159">
    <property type="component" value="Unassembled WGS sequence"/>
</dbReference>
<proteinExistence type="predicted"/>
<feature type="coiled-coil region" evidence="1">
    <location>
        <begin position="2707"/>
        <end position="2734"/>
    </location>
</feature>
<dbReference type="Pfam" id="PF18796">
    <property type="entry name" value="LPD1"/>
    <property type="match status" value="1"/>
</dbReference>
<dbReference type="InterPro" id="IPR041131">
    <property type="entry name" value="MuF_C"/>
</dbReference>
<evidence type="ECO:0008006" key="9">
    <source>
        <dbReference type="Google" id="ProtNLM"/>
    </source>
</evidence>
<dbReference type="EMBL" id="QDKH01000047">
    <property type="protein sequence ID" value="PWC09641.1"/>
    <property type="molecule type" value="Genomic_DNA"/>
</dbReference>
<feature type="compositionally biased region" description="Polar residues" evidence="2">
    <location>
        <begin position="13"/>
        <end position="28"/>
    </location>
</feature>
<evidence type="ECO:0000259" key="4">
    <source>
        <dbReference type="Pfam" id="PF18799"/>
    </source>
</evidence>
<dbReference type="InterPro" id="IPR041047">
    <property type="entry name" value="LPD1"/>
</dbReference>
<evidence type="ECO:0000259" key="3">
    <source>
        <dbReference type="Pfam" id="PF18796"/>
    </source>
</evidence>
<keyword evidence="8" id="KW-1185">Reference proteome</keyword>
<evidence type="ECO:0000313" key="8">
    <source>
        <dbReference type="Proteomes" id="UP000296159"/>
    </source>
</evidence>
<keyword evidence="1" id="KW-0175">Coiled coil</keyword>
<feature type="domain" description="Large polyvalent protein-associated" evidence="3">
    <location>
        <begin position="1336"/>
        <end position="1414"/>
    </location>
</feature>
<evidence type="ECO:0000259" key="5">
    <source>
        <dbReference type="Pfam" id="PF18819"/>
    </source>
</evidence>
<accession>A0A2U1TJP6</accession>
<evidence type="ECO:0000256" key="1">
    <source>
        <dbReference type="SAM" id="Coils"/>
    </source>
</evidence>
<dbReference type="Pfam" id="PF18857">
    <property type="entry name" value="LPD38"/>
    <property type="match status" value="1"/>
</dbReference>
<feature type="compositionally biased region" description="Low complexity" evidence="2">
    <location>
        <begin position="433"/>
        <end position="443"/>
    </location>
</feature>
<feature type="compositionally biased region" description="Basic and acidic residues" evidence="2">
    <location>
        <begin position="444"/>
        <end position="453"/>
    </location>
</feature>
<name>A0A2U1TJP6_9GAMM</name>
<protein>
    <recommendedName>
        <fullName evidence="9">Large polyvalent protein-associated domain-containing protein</fullName>
    </recommendedName>
</protein>
<feature type="region of interest" description="Disordered" evidence="2">
    <location>
        <begin position="1153"/>
        <end position="1180"/>
    </location>
</feature>
<feature type="region of interest" description="Disordered" evidence="2">
    <location>
        <begin position="1"/>
        <end position="53"/>
    </location>
</feature>
<gene>
    <name evidence="7" type="ORF">DDT56_23460</name>
</gene>
<dbReference type="RefSeq" id="WP_136168749.1">
    <property type="nucleotide sequence ID" value="NZ_KZ819109.1"/>
</dbReference>
<evidence type="ECO:0000313" key="7">
    <source>
        <dbReference type="EMBL" id="PWC09641.1"/>
    </source>
</evidence>
<feature type="region of interest" description="Disordered" evidence="2">
    <location>
        <begin position="422"/>
        <end position="454"/>
    </location>
</feature>
<dbReference type="Pfam" id="PF18799">
    <property type="entry name" value="LPD5"/>
    <property type="match status" value="1"/>
</dbReference>
<sequence length="2769" mass="304237">MAYDPQQLRPEAQQANNNRQELNIQQPGEMSDYDRQFFSNWNKPSQDRPKSTWGDDVKALAAAPLNMVAGVGQIFKAGNQILDSKAAEQEETNPNPLGLSDEMMAVMRQNSGNPLSRAGSAAIQGAGELAGSAAQSILDSRTEEAKQAAAQDFATLDRDQDGNITGISAGEGLFNPSAWMQNAIPSMAMMFTSAGAAKLGSAAVREMVEKAAFNKLRQKLPEESARQVAKATADRAAAAAGKGTFVGSQTATAQGQGGIDMRNEINSLSFDELMSSTTFQQAFNDIDTDPNYANLDDTQKLTMARSMVAEKAANAATFDPKALAANIGAALLGDHTLISLVTKRAAARGILTGMAKGAIAEGTTEFAQGATQRYVQNEQLIDTAGQNIDPMKDVLETGVNNAIVGAGMGAGFGAVGGMRGRKDAKAAIEQEPDQQQTQQQDQQQRQDKQKQLEKQYGQMLDGDLLTAFQSLSQKEELTPEEQEQYQAVHSALTRRLSVGGLRVDLPKWPSSGNETGNGSGIPVARLGDDGPPPGYNGEWRDGGPVISVTSGADTPQLNPENVAGTPQSRIDEFRDTPAYLRQDPRVQGFAEDSEVQQALAEQQAAPTADELIRLQIEQGDQGYTPEEVAALERAEQIIAARRPRLPSPGQTSVIAMPGEVRQVTDEQQSGTGPQFDAGEQVRGQQYIPAERAAAGGNEVGRAARTIEGETRAQRQTREFTDAMGEAPAALPDQRHRVAGVPVDAQTEAYARGEPVGQLKLFAGNKPYSSERVARATQWAKVPGATIEPVGDGYGVRLPPEPTIGGSNAVTEQAAAGGRTDVLPGGAAADGDASLTGELKLYAPGQPYSSERVAKASRWAKMPGAIVEPVGNGYGVRLPAADTETVGKRGPKLTDFGEEIKGAAKHRWGQFSSAMEKADTADDIQTQPLSKLFPHPEYEKMAAGGVDSHTLAALAVLRGQIPNKPSSPYKVAGWGRTVKTIKGMANDLLSGNISRETFRQHMQSRPALSRTLNSIDLVSKFSPSEMREAARYRVHHGRYTKFEGQDYPNGKDFYTLVRPDGRSTGITAGSMEKLLPNAQTYIKTAIGAKNEVSGKQSKIETFIRRAGGQIFLGYKGGAGVLPLKSGFKNAGEARAYLQDNRPELEEKLEKLRKISREEQRNPENRKRVGPSPRKGDVTPEQFTGKFGFRGVQFGNYVEGSRRQADLNEAYDALSDLADVVNVPAQALSLNGELGLAFGARGKGGQNAVRAHYEPGEVVINITKAKGSGTLAHEWFHALDNYFGQANRNGHDNAGRGDAYQTRDRFRNGNVRPEVRDAFRNVMKAVGDSGMTKRSSVLDEARSKAYWSTDIEMAARAFEAYARDKAASKGITNDYLVNIRDPDAFDPDTHAYPTKAEMDGGIRQAFDNLFKTLKTRETDKGIVFYSRRKPTDPVGAVVTGADIGGGNIIHDGSFSKDGGRPESAMTRDRVQLAADGFVSNLNGAAKIKVKAVQTQAEAAAMMPNGIPAEFGTVHAIYQPELSRVILVADNIANPRELRAKLRHEIIAHHGLASVIGDVEYDRIMRVLHQTRDSKNKTIQDVWRQVEQSYGQESLETQANEFLAHMAERTELTGLGAAWDRFISMLTATLRRAGIINAGIDVTPAEIRSILRTITGRFQKTAMYANEQPGTRAYEDTFSRADALYSQSNDNVDPLKPLPAEAEQFRTDLDRAMRSLKSGDMSIKIGRTPPVLRALGAPNLDMYINRDTVRKATNGVKHDVPMDVIERLPELMHDPVAVYRSATQDNAVVVLLEAKDANGNPVLSAVHMNAALKRIDVNRIASVYGTEEGKKIRTMEREGLALYQRAKENPDNPHSQGLQLPKEERSYQGSDPSSGTAQGLQLSKRGSPNQGSGQNILSSDDIRKNKTLYSRAAAPDMDAEVNRKMGLVPRSNWFTKARDFWDMATDKDKTALKEWWRETFRKLNTRTFDGLAPLKYAEDAAGGFEHSVSGYIAARMAKGASTVTTFITEFGLVRYNKEEGITERIPGTGKEDSLMGILDALGDHRENFLKWIAGNRSERLLAEGRENNFTADEIAYMKSLNRGNEKLFDEQKKKYDRFIKSILDFHQDTGMIDPESRAMWEDPFYLPYYREAENGETRGPWTTRGIANQSSMIRKLKGSELTIKDPIENLFNYVAKSIDSGMKNEAMRRSVVNLADTGILDVIENPNQIDYQRLKKDVVKLYVDGKEQLVRINDPELYRALTMIDMERSNSLFMRAGRAAKRVLTISVTAMPDFMARNFVRDSLHSYAINKDGFKAARSSWEGLRKAMAKDDTLLDMMAAGATFGGGYANVYDPASTAANIRRVLRSKGYTDSQMREFESTIVRSSKDAWDKIEKGWDWYRDKGEAFENANRVATYDAAIKAGKSPAQAAFEARDLMDFSMHGSSKFLIGLTDVVPFLNARLQGMSKLGRAIKEDPREVLKRGGYIAAASLALLAQNWDDERYEELPDWDKDTYWHAWLPGGQHVRFPKPFEIGLMFGTLPERFVRTLGGEDSPGKFGKVVARNFLETMAFNPIPQVVKPITEAYINYDFFRGGPIENMADENLLAEARYNDQTSLMMRAIGEATGLSPKKLDHIVQGYTGTLGAYVLGATNIMARQFSDAGETPALRLDELPVIKSFLRGADPAKSTQFAEDFYQMMAKANQINSTINAYRKRGLPDEANVLKEENRGILSQRKKLTDTQKEVKKLNDRIEMVRIDRTLSADEKRVRIDRMMAQRNKLYSQAVERVNPYFD</sequence>
<feature type="region of interest" description="Disordered" evidence="2">
    <location>
        <begin position="1843"/>
        <end position="1897"/>
    </location>
</feature>
<dbReference type="Pfam" id="PF18819">
    <property type="entry name" value="MuF_C"/>
    <property type="match status" value="1"/>
</dbReference>
<reference evidence="7 8" key="1">
    <citation type="submission" date="2018-04" db="EMBL/GenBank/DDBJ databases">
        <title>Brenneria corticis sp.nov.</title>
        <authorList>
            <person name="Li Y."/>
        </authorList>
    </citation>
    <scope>NUCLEOTIDE SEQUENCE [LARGE SCALE GENOMIC DNA]</scope>
    <source>
        <strain evidence="7 8">CFCC 11842</strain>
    </source>
</reference>
<dbReference type="InterPro" id="IPR040651">
    <property type="entry name" value="LPD5"/>
</dbReference>
<comment type="caution">
    <text evidence="7">The sequence shown here is derived from an EMBL/GenBank/DDBJ whole genome shotgun (WGS) entry which is preliminary data.</text>
</comment>